<dbReference type="EMBL" id="JAVRRA010018457">
    <property type="protein sequence ID" value="KAK5188226.1"/>
    <property type="molecule type" value="Genomic_DNA"/>
</dbReference>
<proteinExistence type="predicted"/>
<protein>
    <recommendedName>
        <fullName evidence="4">Lysophospholipase</fullName>
    </recommendedName>
</protein>
<dbReference type="InterPro" id="IPR000560">
    <property type="entry name" value="His_Pase_clade-2"/>
</dbReference>
<sequence>MIVKIRRNARSFTGEYAFLANYTYNLGADRLTTFGQQEMVHSGINYYERYKDLTQDLTPFMRSSGEGRVLQSAQKWMQGFHEAKMSDGKAKKDFGYPYDIFVVGEDTGSNNTLNHGLCNRFENGRDSLIASAAQTEWTNIFVPPVQARVNTMLPGANLTQADIISLMDLCPFSTVASPVGKISQFCSLFTQKEWQQYDYYETLNKYYGYSYGNPLGPTQGVGFANELVARLTSTPVHDHTSTNRTMDSSNTTFALERKL</sequence>
<dbReference type="Pfam" id="PF00328">
    <property type="entry name" value="His_Phos_2"/>
    <property type="match status" value="1"/>
</dbReference>
<dbReference type="CDD" id="cd07061">
    <property type="entry name" value="HP_HAP_like"/>
    <property type="match status" value="1"/>
</dbReference>
<evidence type="ECO:0000313" key="2">
    <source>
        <dbReference type="EMBL" id="KAK5188226.1"/>
    </source>
</evidence>
<comment type="caution">
    <text evidence="2">The sequence shown here is derived from an EMBL/GenBank/DDBJ whole genome shotgun (WGS) entry which is preliminary data.</text>
</comment>
<evidence type="ECO:0008006" key="4">
    <source>
        <dbReference type="Google" id="ProtNLM"/>
    </source>
</evidence>
<feature type="non-terminal residue" evidence="2">
    <location>
        <position position="259"/>
    </location>
</feature>
<keyword evidence="3" id="KW-1185">Reference proteome</keyword>
<dbReference type="Proteomes" id="UP001357485">
    <property type="component" value="Unassembled WGS sequence"/>
</dbReference>
<accession>A0ABR0LKB2</accession>
<dbReference type="InterPro" id="IPR029033">
    <property type="entry name" value="His_PPase_superfam"/>
</dbReference>
<keyword evidence="1" id="KW-0378">Hydrolase</keyword>
<gene>
    <name evidence="2" type="ORF">LTR16_008531</name>
</gene>
<organism evidence="2 3">
    <name type="scientific">Cryomyces antarcticus</name>
    <dbReference type="NCBI Taxonomy" id="329879"/>
    <lineage>
        <taxon>Eukaryota</taxon>
        <taxon>Fungi</taxon>
        <taxon>Dikarya</taxon>
        <taxon>Ascomycota</taxon>
        <taxon>Pezizomycotina</taxon>
        <taxon>Dothideomycetes</taxon>
        <taxon>Dothideomycetes incertae sedis</taxon>
        <taxon>Cryomyces</taxon>
    </lineage>
</organism>
<dbReference type="SUPFAM" id="SSF53254">
    <property type="entry name" value="Phosphoglycerate mutase-like"/>
    <property type="match status" value="1"/>
</dbReference>
<evidence type="ECO:0000256" key="1">
    <source>
        <dbReference type="ARBA" id="ARBA00022801"/>
    </source>
</evidence>
<reference evidence="2 3" key="1">
    <citation type="submission" date="2023-08" db="EMBL/GenBank/DDBJ databases">
        <title>Black Yeasts Isolated from many extreme environments.</title>
        <authorList>
            <person name="Coleine C."/>
            <person name="Stajich J.E."/>
            <person name="Selbmann L."/>
        </authorList>
    </citation>
    <scope>NUCLEOTIDE SEQUENCE [LARGE SCALE GENOMIC DNA]</scope>
    <source>
        <strain evidence="2 3">CCFEE 536</strain>
    </source>
</reference>
<dbReference type="PANTHER" id="PTHR20963">
    <property type="entry name" value="MULTIPLE INOSITOL POLYPHOSPHATE PHOSPHATASE-RELATED"/>
    <property type="match status" value="1"/>
</dbReference>
<dbReference type="PANTHER" id="PTHR20963:SF24">
    <property type="entry name" value="3-PHYTASE B"/>
    <property type="match status" value="1"/>
</dbReference>
<dbReference type="Gene3D" id="3.40.50.1240">
    <property type="entry name" value="Phosphoglycerate mutase-like"/>
    <property type="match status" value="1"/>
</dbReference>
<evidence type="ECO:0000313" key="3">
    <source>
        <dbReference type="Proteomes" id="UP001357485"/>
    </source>
</evidence>
<name>A0ABR0LKB2_9PEZI</name>